<name>A0A1L7DS85_9CAUD</name>
<reference evidence="2" key="1">
    <citation type="submission" date="2016-11" db="EMBL/GenBank/DDBJ databases">
        <authorList>
            <person name="Xavier A.S."/>
            <person name="Silva F.P."/>
            <person name="Vidigal P.M.P."/>
            <person name="Lima T.T.M."/>
            <person name="Souza F.O."/>
            <person name="Alfenas-Zerbini P."/>
        </authorList>
    </citation>
    <scope>NUCLEOTIDE SEQUENCE [LARGE SCALE GENOMIC DNA]</scope>
</reference>
<dbReference type="SUPFAM" id="SSF51182">
    <property type="entry name" value="RmlC-like cupins"/>
    <property type="match status" value="1"/>
</dbReference>
<proteinExistence type="predicted"/>
<keyword evidence="2" id="KW-1185">Reference proteome</keyword>
<evidence type="ECO:0000313" key="1">
    <source>
        <dbReference type="EMBL" id="APU03184.1"/>
    </source>
</evidence>
<dbReference type="Proteomes" id="UP000221958">
    <property type="component" value="Segment"/>
</dbReference>
<gene>
    <name evidence="1" type="ORF">phiAp1_43</name>
</gene>
<dbReference type="Gene3D" id="2.60.120.10">
    <property type="entry name" value="Jelly Rolls"/>
    <property type="match status" value="1"/>
</dbReference>
<sequence length="150" mass="16223">MEVPSTLTSRDEQVLRLQDAVAKLPQVECRVRNYFAPGVYCREMTIPAGVVAVGARHKTEHLSILVQGHVHITTDDGTVEVHAPATFLSKAGAKRACFAVTEAIITTIHPTDETDLDKLCELLTDTTSDRLIGGSNNVQLQLSGRAEEGS</sequence>
<evidence type="ECO:0000313" key="2">
    <source>
        <dbReference type="Proteomes" id="UP000221958"/>
    </source>
</evidence>
<dbReference type="EMBL" id="KY117485">
    <property type="protein sequence ID" value="APU03184.1"/>
    <property type="molecule type" value="Genomic_DNA"/>
</dbReference>
<dbReference type="InterPro" id="IPR011051">
    <property type="entry name" value="RmlC_Cupin_sf"/>
</dbReference>
<organism evidence="1 2">
    <name type="scientific">Ralstonia phage phiAp1</name>
    <dbReference type="NCBI Taxonomy" id="2783867"/>
    <lineage>
        <taxon>Viruses</taxon>
        <taxon>Duplodnaviria</taxon>
        <taxon>Heunggongvirae</taxon>
        <taxon>Uroviricota</taxon>
        <taxon>Caudoviricetes</taxon>
        <taxon>Autographivirales</taxon>
        <taxon>Autoscriptoviridae</taxon>
        <taxon>Ayakvirus</taxon>
        <taxon>Ayakvirus Ap1</taxon>
    </lineage>
</organism>
<protein>
    <submittedName>
        <fullName evidence="1">Putative short tail fiber</fullName>
    </submittedName>
</protein>
<accession>A0A1L7DS85</accession>
<dbReference type="InterPro" id="IPR014710">
    <property type="entry name" value="RmlC-like_jellyroll"/>
</dbReference>